<dbReference type="InterPro" id="IPR011635">
    <property type="entry name" value="CARDB"/>
</dbReference>
<evidence type="ECO:0000256" key="4">
    <source>
        <dbReference type="SAM" id="MobiDB-lite"/>
    </source>
</evidence>
<feature type="domain" description="Carbohydrate-binding/sugar hydrolysis" evidence="6">
    <location>
        <begin position="206"/>
        <end position="314"/>
    </location>
</feature>
<keyword evidence="3" id="KW-0833">Ubl conjugation pathway</keyword>
<dbReference type="EMBL" id="CP031306">
    <property type="protein sequence ID" value="QCC56570.1"/>
    <property type="molecule type" value="Genomic_DNA"/>
</dbReference>
<feature type="domain" description="Carbohydrate-binding/sugar hydrolysis" evidence="6">
    <location>
        <begin position="408"/>
        <end position="536"/>
    </location>
</feature>
<dbReference type="SUPFAM" id="SSF49464">
    <property type="entry name" value="Carboxypeptidase regulatory domain-like"/>
    <property type="match status" value="1"/>
</dbReference>
<geneLocation type="plasmid" evidence="7">
    <name>unnamed1</name>
</geneLocation>
<dbReference type="SMART" id="SM00722">
    <property type="entry name" value="CASH"/>
    <property type="match status" value="5"/>
</dbReference>
<dbReference type="NCBIfam" id="TIGR03804">
    <property type="entry name" value="para_beta_helix"/>
    <property type="match status" value="2"/>
</dbReference>
<evidence type="ECO:0000313" key="7">
    <source>
        <dbReference type="EMBL" id="QCC56570.1"/>
    </source>
</evidence>
<feature type="region of interest" description="Disordered" evidence="4">
    <location>
        <begin position="3534"/>
        <end position="3575"/>
    </location>
</feature>
<dbReference type="Pfam" id="PF13229">
    <property type="entry name" value="Beta_helix"/>
    <property type="match status" value="6"/>
</dbReference>
<dbReference type="PANTHER" id="PTHR22990">
    <property type="entry name" value="F-BOX ONLY PROTEIN"/>
    <property type="match status" value="1"/>
</dbReference>
<dbReference type="Pfam" id="PF07705">
    <property type="entry name" value="CARDB"/>
    <property type="match status" value="1"/>
</dbReference>
<dbReference type="Gene3D" id="2.60.40.1120">
    <property type="entry name" value="Carboxypeptidase-like, regulatory domain"/>
    <property type="match status" value="4"/>
</dbReference>
<feature type="domain" description="Carbohydrate-binding/sugar hydrolysis" evidence="6">
    <location>
        <begin position="1067"/>
        <end position="1199"/>
    </location>
</feature>
<evidence type="ECO:0000256" key="5">
    <source>
        <dbReference type="SAM" id="Phobius"/>
    </source>
</evidence>
<feature type="region of interest" description="Disordered" evidence="4">
    <location>
        <begin position="3349"/>
        <end position="3412"/>
    </location>
</feature>
<dbReference type="Gene3D" id="2.60.40.10">
    <property type="entry name" value="Immunoglobulins"/>
    <property type="match status" value="1"/>
</dbReference>
<dbReference type="Gene3D" id="2.160.20.10">
    <property type="entry name" value="Single-stranded right-handed beta-helix, Pectin lyase-like"/>
    <property type="match status" value="6"/>
</dbReference>
<dbReference type="InterPro" id="IPR006633">
    <property type="entry name" value="Carb-bd_sugar_hydrolysis-dom"/>
</dbReference>
<evidence type="ECO:0000256" key="2">
    <source>
        <dbReference type="ARBA" id="ARBA00022737"/>
    </source>
</evidence>
<evidence type="ECO:0000313" key="8">
    <source>
        <dbReference type="Proteomes" id="UP000296822"/>
    </source>
</evidence>
<evidence type="ECO:0000256" key="3">
    <source>
        <dbReference type="ARBA" id="ARBA00022786"/>
    </source>
</evidence>
<feature type="domain" description="Carbohydrate-binding/sugar hydrolysis" evidence="6">
    <location>
        <begin position="940"/>
        <end position="1053"/>
    </location>
</feature>
<dbReference type="Proteomes" id="UP000296822">
    <property type="component" value="Plasmid unnamed1"/>
</dbReference>
<protein>
    <submittedName>
        <fullName evidence="7">PGF-pre-PGF domain-containing protein</fullName>
    </submittedName>
</protein>
<dbReference type="InterPro" id="IPR006626">
    <property type="entry name" value="PbH1"/>
</dbReference>
<feature type="domain" description="Carbohydrate-binding/sugar hydrolysis" evidence="6">
    <location>
        <begin position="63"/>
        <end position="204"/>
    </location>
</feature>
<name>A0A4D6HS43_9EURY</name>
<feature type="compositionally biased region" description="Basic and acidic residues" evidence="4">
    <location>
        <begin position="3537"/>
        <end position="3546"/>
    </location>
</feature>
<dbReference type="NCBIfam" id="TIGR04213">
    <property type="entry name" value="PGF_pre_PGF"/>
    <property type="match status" value="1"/>
</dbReference>
<dbReference type="PANTHER" id="PTHR22990:SF15">
    <property type="entry name" value="F-BOX ONLY PROTEIN 10"/>
    <property type="match status" value="1"/>
</dbReference>
<dbReference type="SUPFAM" id="SSF51126">
    <property type="entry name" value="Pectin lyase-like"/>
    <property type="match status" value="6"/>
</dbReference>
<feature type="compositionally biased region" description="Low complexity" evidence="4">
    <location>
        <begin position="3372"/>
        <end position="3399"/>
    </location>
</feature>
<keyword evidence="5" id="KW-0472">Membrane</keyword>
<dbReference type="SMART" id="SM00710">
    <property type="entry name" value="PbH1"/>
    <property type="match status" value="35"/>
</dbReference>
<feature type="compositionally biased region" description="Acidic residues" evidence="4">
    <location>
        <begin position="3547"/>
        <end position="3575"/>
    </location>
</feature>
<dbReference type="InterPro" id="IPR026453">
    <property type="entry name" value="PGF_pre_PGF"/>
</dbReference>
<proteinExistence type="predicted"/>
<dbReference type="InterPro" id="IPR012334">
    <property type="entry name" value="Pectin_lyas_fold"/>
</dbReference>
<dbReference type="InterPro" id="IPR011050">
    <property type="entry name" value="Pectin_lyase_fold/virulence"/>
</dbReference>
<feature type="region of interest" description="Disordered" evidence="4">
    <location>
        <begin position="1265"/>
        <end position="1305"/>
    </location>
</feature>
<reference evidence="7 8" key="1">
    <citation type="journal article" date="2019" name="Nat. Commun.">
        <title>A new type of DNA phosphorothioation-based antiviral system in archaea.</title>
        <authorList>
            <person name="Xiong L."/>
            <person name="Liu S."/>
            <person name="Chen S."/>
            <person name="Xiao Y."/>
            <person name="Zhu B."/>
            <person name="Gao Y."/>
            <person name="Zhang Y."/>
            <person name="Chen B."/>
            <person name="Luo J."/>
            <person name="Deng Z."/>
            <person name="Chen X."/>
            <person name="Wang L."/>
            <person name="Chen S."/>
        </authorList>
    </citation>
    <scope>NUCLEOTIDE SEQUENCE [LARGE SCALE GENOMIC DNA]</scope>
    <source>
        <strain evidence="7 8">JCM 10635</strain>
        <plasmid evidence="7 8">unnamed1</plasmid>
    </source>
</reference>
<dbReference type="SUPFAM" id="SSF49452">
    <property type="entry name" value="Starch-binding domain-like"/>
    <property type="match status" value="3"/>
</dbReference>
<feature type="compositionally biased region" description="Low complexity" evidence="4">
    <location>
        <begin position="3349"/>
        <end position="3363"/>
    </location>
</feature>
<dbReference type="GO" id="GO:0030246">
    <property type="term" value="F:carbohydrate binding"/>
    <property type="evidence" value="ECO:0007669"/>
    <property type="project" value="InterPro"/>
</dbReference>
<accession>A0A4D6HS43</accession>
<evidence type="ECO:0000259" key="6">
    <source>
        <dbReference type="SMART" id="SM00722"/>
    </source>
</evidence>
<dbReference type="InterPro" id="IPR039448">
    <property type="entry name" value="Beta_helix"/>
</dbReference>
<dbReference type="InterPro" id="IPR022441">
    <property type="entry name" value="Para_beta_helix_rpt-2"/>
</dbReference>
<keyword evidence="7" id="KW-0614">Plasmid</keyword>
<keyword evidence="5" id="KW-1133">Transmembrane helix</keyword>
<dbReference type="InterPro" id="IPR008969">
    <property type="entry name" value="CarboxyPept-like_regulatory"/>
</dbReference>
<gene>
    <name evidence="7" type="ORF">DV706_18925</name>
</gene>
<dbReference type="InterPro" id="IPR013783">
    <property type="entry name" value="Ig-like_fold"/>
</dbReference>
<dbReference type="InterPro" id="IPR051550">
    <property type="entry name" value="SCF-Subunits/Alg-Epimerases"/>
</dbReference>
<evidence type="ECO:0000256" key="1">
    <source>
        <dbReference type="ARBA" id="ARBA00004906"/>
    </source>
</evidence>
<comment type="pathway">
    <text evidence="1">Protein modification; protein ubiquitination.</text>
</comment>
<dbReference type="KEGG" id="nbg:DV706_18925"/>
<sequence>MTNAERTSIRRRSRVLVILAILVICGAALAVGAVGAVTTTTVESGDSIQGAIDDAENGDTIHVESGTFGESLVIDVDDLTLEAVGEEPTILDGTQASGSTGIVVTADNVTIDGLEVREFDEHGISVQDASDVTIDGVTAADNGWAGVLFENAEGGTVQDSTVTGNGLALEDDEPVPGIRFDDSPNGEISHNDATDNARQGINVMGGSAGTLVEHNTASGNERSGIYVQDTNAVTIEENTAEDNGFRGIHVEGSDEGTDEKRVLTGIEIRGNEIADNSQSDLTSETYSGIFVQSVDGALVEDNVLERNLRAIVAEETIDVELRGNDISNPRVQTTHELQAIDSRNVVIEDNTLTDVGMGILVSEDGFDLQAIKPFDSSNAEIRGNDITNVQNGAAIQLGFSEDGATYNGSANAVIEDNVIKNTSSSAIVLAGLSSETVIENNEVTNGGPSGVLITRGGAVDSVDPETFFDTTDVTITNNRLNESNVGVRLQATTRVTVEGNILARNDVGISSSSNQTETVLQYNEITDSADAGIRFFGSAGDLHAYGNYIEGGDGNGIQVGSAGGGTFENNTITDVGRFGVVFYDDAWTGPGDARSSGSAFDDQRNEGSVIDNEITNAGVDGVRVDFGTGIEISDNEISDSAEHGVRLAYRSATDDNVAEDFFRAAEDTTVSGNEIAGSGEIGLYVDTIAAPITPDGRGGGTGSAPDPDNEFPTGVFVTDNRFESNGNGTVFTPYVSGIEIETNEYVDHETDLVLERVSDVELFDNTLEAGISVEGDDLEHFAHDVDNNVFEDDSPLFYATGESGTTAPTDARQAFVVDSTGVTVDGLESEGMPIGVLVAESDDVAVTGATVTEAGADGDRGIAVIGGTDIDITETTVDGYATGVEFDGVGDATFGGGDVVDSTGDGEGTGGIVATDSTNVTIATTEFAGHASHAIRFDEVEMGTIEANEVSSSERGIWVWNSGAVDVSANDVQNITDRGIDTTTTGVSLDFETATVIDSNLVADGDAGGIRGFGAEAVTNNTVRDNDGTGISADGVIAGNHVEGSGGNGGIVSGADDAEIRNNTVLGNEGIYGIRVSTATSVIVERNDVEDNDGIGIQLNSVSDAVVEENTVANNDEDGIDLNGVSDVEMFGNDVSAHTDFVGISSAAGVTVDADGAVTIESNTIEDNRDGLRIESAGSGDITVASNWILNNNNGVLIEPDADHITVTENDIAGNSVYGLRYDGDASTLEATNNWWGAESGPSTTGNDEPFVDAEDTDVVADGDGDEIHADSGPIQFAPFATAPQSDGDDPEESDGTITGTIVDEDDNPIAGVELTVIEQVDLNEPATEPDGFTTVIVTDDSGEFSVDVPSGAYKFDPIAATGFADGYRQNVEVQSAEVTTLDPITLESTPVLTGTVTDAETDEPIAGVEIESRFYASDPLYTATTGPDGDYAINIPEQGSQTPQVVFSAEGYESKQIDGAETDLEESTAIDIELTPIPDPGTISGQVTMQETGEAVANVFVNAGDQSGVTGEDGSYELTLQPGTYTVSTFSEDPSLGTVTEENVVVEEGETTTLDLEIFELGTLTGTVTDGDDPVAGIPVQVIDMETGEPIASDSPVAPRVIDSDTTSGEVEMEPIELGPVTNENGEYAIDVSPGTYEVSVFAEEWIAAPVTETVAEGETATVDLEVEPLPDPEDVELAVEIRTDESTVDVADGEEITVVAEIANTGDVAAAKFTALGVVEAGVLDGDELPTDVDTLYDESSLLPRVLGPGDTLTETFSFESDLAYDGAEAVVVTGIPDGQDPVAFDTAALSVSPVDDGPAPDPVPELDVLEATVIPTQLETGEEATIEATVENVGEVEGELTVPLEVNGQTVETAMHTLEAGESTDVTFTWTFETAGEFQIGVGGVDAGTVTVIEDADVLIYGADVNQSAILLGETITITGDLLNNGGPGTYDVDLNIDGERVENTTVEVGPGATPGAVEFEWTPTEADLPADEDEMNATISLNGFVVETVFVENQYSDIHVIAASVSEDEVVQDEEVYAIGSIYQAGTTEGPEVVDLTATNTETNKSEVVDTQEITLEPGFYHLGALNLSFVPDEAGTYDLELGDRHAGTVEVEEAESDLQVIAASVSDVEAVEDDELYAVGSVYQAGNIDGPETVELTATNTETNKSEVVGTQEITLEPGFYHLGALNISFVPDEAGTYDLELGDRHAGTIEVEPAESDIQVIAASVSDVDAVEGDELYAVGSIYQNGTIDGPEEIELTATDVESGETNELGSQNVTLEPGFYHLGALNVSFAAEPGTYDLELGDRHAGTIEVEPAESDIQVIAASVSDVEAIEGDDLYVTGSIYQAGNVDGPEEIELTATDVESGETNELGSQNVTLEPGFYHLGALNVSFVPDEAGTYDLELGDRHAGTIEVEKAYSDVQVIAASVSEVEVTQGDELYATGSIYQAGNVDGPEEVELTATNVENGEKDVLGSQNVTLEPGFYHLGALNISFTPDKPGDYELALGDREIGTITVDEIVTDIRVIGASVSAVDTLEGEPVHVTGSIYQNGSDEATETIDLTATNTETGENEVVGSQEVTLEPGFYHLGALNISFVPDEPGTYDLELGDLDAGTVDVEEAYSDVQVIAAGVSEVELVEGEELFVTGSIYQNGTVDDSETINLTATHVDTGEREVVGSQAVTLEPGFYHLGALNVSFAPDEPGTYDLELGDRAAGTVEVVPAESDIQVIAAGVSEIELAEGEQTSVTGSIYQNGTIDGPEEIELTATNTETGDTAVVGTQEVTLEPGFYHLGAINITFEPDEAGTYDLELGDTDAGTVDVDPAESDIQVIAASTSQIELVEGEHAYVVGSVYQGGNVEGTEEISLNATHQETGETEAIGSQEVTLAPGFYHLGAINITSEFNQAGTYDLELGDRNAGTIDVTESTVEASIVDVAGHSVSFDPEIETEQVHASDDVPVTVEIDADLDLETVNVLVSSLETNYVRSFEASHDEGETWTATVSPASVEDDGRYEVSVVAVDRVGSVGMDAADNPLVIDRDAPRLSATLEDVDGEGATVVVESDTPLAEPPEVESVFTAPDNSTESGSVAMLPVSGSDTHFTGTFATGETGSYEITSVGTDRAGNEGTDTASVTVDTRFTLGDGVIEIDDTGTTIAFEVADEADEAILTQELFASLSETTANANLDDGQLGASFITADLDNLLDYYLEEGTVESASISMAIDEQELPGSASADEVELHYYDDASGSWDPVAGSTVTLIDDDPFVTASVTGFSTYGAFVPDTEPPVIGDRSPADGSTLDADLEETTVRFEYADDRSGIDVGTVTMEVDGEDVTASDDTDITSSAAEHTLTLEPGTSYSATITVADTTGNTATADTGFSVAESDSGGSESGGGSFPVPTDPTTDVPEIPTGTNATDTARTTLETHSKTGGSTATFETDDGIREITFDEAADGEVVVRTLDGVPEAAETPSGTVLSVVQIAVPDSLTDSPATITTAVPTAQLEEAGATSDGLVISRLDSDSGEWDSLETTVDKETTDSVVINADTPGFSVFVVTADATDSAADDKSGKESEPADETTADGELGEEPEPADERTDELDDEMPGFGVTISLVVILCLVVAARRRASTDRQ</sequence>
<keyword evidence="5" id="KW-0812">Transmembrane</keyword>
<keyword evidence="2" id="KW-0677">Repeat</keyword>
<organism evidence="7 8">
    <name type="scientific">Natronorubrum bangense</name>
    <dbReference type="NCBI Taxonomy" id="61858"/>
    <lineage>
        <taxon>Archaea</taxon>
        <taxon>Methanobacteriati</taxon>
        <taxon>Methanobacteriota</taxon>
        <taxon>Stenosarchaea group</taxon>
        <taxon>Halobacteria</taxon>
        <taxon>Halobacteriales</taxon>
        <taxon>Natrialbaceae</taxon>
        <taxon>Natronorubrum</taxon>
    </lineage>
</organism>
<feature type="transmembrane region" description="Helical" evidence="5">
    <location>
        <begin position="3575"/>
        <end position="3594"/>
    </location>
</feature>
<dbReference type="InterPro" id="IPR013784">
    <property type="entry name" value="Carb-bd-like_fold"/>
</dbReference>
<dbReference type="Pfam" id="PF13620">
    <property type="entry name" value="CarboxypepD_reg"/>
    <property type="match status" value="3"/>
</dbReference>